<dbReference type="Proteomes" id="UP000499080">
    <property type="component" value="Unassembled WGS sequence"/>
</dbReference>
<reference evidence="2 3" key="1">
    <citation type="journal article" date="2019" name="Sci. Rep.">
        <title>Orb-weaving spider Araneus ventricosus genome elucidates the spidroin gene catalogue.</title>
        <authorList>
            <person name="Kono N."/>
            <person name="Nakamura H."/>
            <person name="Ohtoshi R."/>
            <person name="Moran D.A.P."/>
            <person name="Shinohara A."/>
            <person name="Yoshida Y."/>
            <person name="Fujiwara M."/>
            <person name="Mori M."/>
            <person name="Tomita M."/>
            <person name="Arakawa K."/>
        </authorList>
    </citation>
    <scope>NUCLEOTIDE SEQUENCE [LARGE SCALE GENOMIC DNA]</scope>
</reference>
<comment type="caution">
    <text evidence="2">The sequence shown here is derived from an EMBL/GenBank/DDBJ whole genome shotgun (WGS) entry which is preliminary data.</text>
</comment>
<keyword evidence="3" id="KW-1185">Reference proteome</keyword>
<accession>A0A4Y2WWH9</accession>
<name>A0A4Y2WWH9_ARAVE</name>
<sequence>MVRRQWLCKPTSLSKPNGRRADSTSDLVRQITPYKARVLLKPDLKPGNLYGPEVEVFTLARGHWYSFSNWVLEIMALVSEAKTVPSHHHNPCHPQERVKKE</sequence>
<feature type="region of interest" description="Disordered" evidence="1">
    <location>
        <begin position="1"/>
        <end position="25"/>
    </location>
</feature>
<evidence type="ECO:0000313" key="2">
    <source>
        <dbReference type="EMBL" id="GBO41561.1"/>
    </source>
</evidence>
<gene>
    <name evidence="2" type="ORF">AVEN_149312_1</name>
</gene>
<protein>
    <submittedName>
        <fullName evidence="2">Uncharacterized protein</fullName>
    </submittedName>
</protein>
<proteinExistence type="predicted"/>
<evidence type="ECO:0000313" key="3">
    <source>
        <dbReference type="Proteomes" id="UP000499080"/>
    </source>
</evidence>
<dbReference type="AlphaFoldDB" id="A0A4Y2WWH9"/>
<dbReference type="EMBL" id="BGPR01067280">
    <property type="protein sequence ID" value="GBO41561.1"/>
    <property type="molecule type" value="Genomic_DNA"/>
</dbReference>
<organism evidence="2 3">
    <name type="scientific">Araneus ventricosus</name>
    <name type="common">Orbweaver spider</name>
    <name type="synonym">Epeira ventricosa</name>
    <dbReference type="NCBI Taxonomy" id="182803"/>
    <lineage>
        <taxon>Eukaryota</taxon>
        <taxon>Metazoa</taxon>
        <taxon>Ecdysozoa</taxon>
        <taxon>Arthropoda</taxon>
        <taxon>Chelicerata</taxon>
        <taxon>Arachnida</taxon>
        <taxon>Araneae</taxon>
        <taxon>Araneomorphae</taxon>
        <taxon>Entelegynae</taxon>
        <taxon>Araneoidea</taxon>
        <taxon>Araneidae</taxon>
        <taxon>Araneus</taxon>
    </lineage>
</organism>
<evidence type="ECO:0000256" key="1">
    <source>
        <dbReference type="SAM" id="MobiDB-lite"/>
    </source>
</evidence>